<protein>
    <submittedName>
        <fullName evidence="2">Uncharacterized protein</fullName>
    </submittedName>
</protein>
<evidence type="ECO:0000313" key="2">
    <source>
        <dbReference type="EMBL" id="PWJ28240.1"/>
    </source>
</evidence>
<reference evidence="2 3" key="1">
    <citation type="submission" date="2018-05" db="EMBL/GenBank/DDBJ databases">
        <title>The Hungate 1000. A catalogue of reference genomes from the rumen microbiome.</title>
        <authorList>
            <person name="Kelly W."/>
        </authorList>
    </citation>
    <scope>NUCLEOTIDE SEQUENCE [LARGE SCALE GENOMIC DNA]</scope>
    <source>
        <strain evidence="2 3">NLAE-zl-C242</strain>
    </source>
</reference>
<accession>A0A2Y9BGS3</accession>
<comment type="caution">
    <text evidence="2">The sequence shown here is derived from an EMBL/GenBank/DDBJ whole genome shotgun (WGS) entry which is preliminary data.</text>
</comment>
<name>A0A2Y9BGS3_9FIRM</name>
<keyword evidence="3" id="KW-1185">Reference proteome</keyword>
<dbReference type="AlphaFoldDB" id="A0A2Y9BGS3"/>
<evidence type="ECO:0000256" key="1">
    <source>
        <dbReference type="SAM" id="MobiDB-lite"/>
    </source>
</evidence>
<dbReference type="Proteomes" id="UP000245845">
    <property type="component" value="Unassembled WGS sequence"/>
</dbReference>
<organism evidence="2 3">
    <name type="scientific">Faecalicatena orotica</name>
    <dbReference type="NCBI Taxonomy" id="1544"/>
    <lineage>
        <taxon>Bacteria</taxon>
        <taxon>Bacillati</taxon>
        <taxon>Bacillota</taxon>
        <taxon>Clostridia</taxon>
        <taxon>Lachnospirales</taxon>
        <taxon>Lachnospiraceae</taxon>
        <taxon>Faecalicatena</taxon>
    </lineage>
</organism>
<gene>
    <name evidence="2" type="ORF">A8806_109120</name>
</gene>
<proteinExistence type="predicted"/>
<feature type="compositionally biased region" description="Basic and acidic residues" evidence="1">
    <location>
        <begin position="43"/>
        <end position="53"/>
    </location>
</feature>
<feature type="region of interest" description="Disordered" evidence="1">
    <location>
        <begin position="1"/>
        <end position="53"/>
    </location>
</feature>
<dbReference type="RefSeq" id="WP_181368744.1">
    <property type="nucleotide sequence ID" value="NZ_BAAACK010000009.1"/>
</dbReference>
<dbReference type="EMBL" id="QGDL01000009">
    <property type="protein sequence ID" value="PWJ28240.1"/>
    <property type="molecule type" value="Genomic_DNA"/>
</dbReference>
<sequence length="53" mass="5788">MDNYTNMPGRTNPARTIDPGKQEKNIEIPLAPETNATNVIPDEVPRRDGPGGE</sequence>
<evidence type="ECO:0000313" key="3">
    <source>
        <dbReference type="Proteomes" id="UP000245845"/>
    </source>
</evidence>